<organism evidence="6 7">
    <name type="scientific">Bradyrhizobium barranii</name>
    <dbReference type="NCBI Taxonomy" id="2992140"/>
    <lineage>
        <taxon>Bacteria</taxon>
        <taxon>Pseudomonadati</taxon>
        <taxon>Pseudomonadota</taxon>
        <taxon>Alphaproteobacteria</taxon>
        <taxon>Hyphomicrobiales</taxon>
        <taxon>Nitrobacteraceae</taxon>
        <taxon>Bradyrhizobium</taxon>
    </lineage>
</organism>
<evidence type="ECO:0000313" key="7">
    <source>
        <dbReference type="Proteomes" id="UP001430990"/>
    </source>
</evidence>
<feature type="coiled-coil region" evidence="1">
    <location>
        <begin position="124"/>
        <end position="182"/>
    </location>
</feature>
<feature type="domain" description="p-hydroxybenzoic acid efflux pump subunit AaeA-like beta-barrel" evidence="5">
    <location>
        <begin position="285"/>
        <end position="373"/>
    </location>
</feature>
<dbReference type="Pfam" id="PF25917">
    <property type="entry name" value="BSH_RND"/>
    <property type="match status" value="1"/>
</dbReference>
<feature type="region of interest" description="Disordered" evidence="2">
    <location>
        <begin position="1"/>
        <end position="34"/>
    </location>
</feature>
<evidence type="ECO:0000256" key="1">
    <source>
        <dbReference type="SAM" id="Coils"/>
    </source>
</evidence>
<dbReference type="InterPro" id="IPR058625">
    <property type="entry name" value="MdtA-like_BSH"/>
</dbReference>
<dbReference type="RefSeq" id="WP_063980236.1">
    <property type="nucleotide sequence ID" value="NZ_CP088100.1"/>
</dbReference>
<proteinExistence type="predicted"/>
<reference evidence="6" key="1">
    <citation type="submission" date="2021-11" db="EMBL/GenBank/DDBJ databases">
        <title>Australian commercial rhizobial inoculants.</title>
        <authorList>
            <person name="Kohlmeier M.G."/>
            <person name="O'Hara G.W."/>
            <person name="Colombi E."/>
            <person name="Ramsay J.P."/>
            <person name="Terpolilli J."/>
        </authorList>
    </citation>
    <scope>NUCLEOTIDE SEQUENCE</scope>
    <source>
        <strain evidence="6">CC829</strain>
    </source>
</reference>
<dbReference type="Proteomes" id="UP001430990">
    <property type="component" value="Chromosome"/>
</dbReference>
<dbReference type="InterPro" id="IPR050739">
    <property type="entry name" value="MFP"/>
</dbReference>
<dbReference type="InterPro" id="IPR058634">
    <property type="entry name" value="AaeA-lik-b-barrel"/>
</dbReference>
<evidence type="ECO:0000256" key="2">
    <source>
        <dbReference type="SAM" id="MobiDB-lite"/>
    </source>
</evidence>
<dbReference type="Gene3D" id="2.40.50.100">
    <property type="match status" value="1"/>
</dbReference>
<feature type="domain" description="Multidrug resistance protein MdtA-like barrel-sandwich hybrid" evidence="4">
    <location>
        <begin position="87"/>
        <end position="280"/>
    </location>
</feature>
<accession>A0ABY3QPZ1</accession>
<keyword evidence="3" id="KW-1133">Transmembrane helix</keyword>
<feature type="transmembrane region" description="Helical" evidence="3">
    <location>
        <begin position="38"/>
        <end position="61"/>
    </location>
</feature>
<dbReference type="PANTHER" id="PTHR30386:SF24">
    <property type="entry name" value="MULTIDRUG RESISTANCE EFFLUX PUMP"/>
    <property type="match status" value="1"/>
</dbReference>
<dbReference type="PANTHER" id="PTHR30386">
    <property type="entry name" value="MEMBRANE FUSION SUBUNIT OF EMRAB-TOLC MULTIDRUG EFFLUX PUMP"/>
    <property type="match status" value="1"/>
</dbReference>
<dbReference type="EMBL" id="CP088100">
    <property type="protein sequence ID" value="UFW87192.1"/>
    <property type="molecule type" value="Genomic_DNA"/>
</dbReference>
<dbReference type="Pfam" id="PF25963">
    <property type="entry name" value="Beta-barrel_AAEA"/>
    <property type="match status" value="1"/>
</dbReference>
<gene>
    <name evidence="6" type="ORF">BjapCC829_00870</name>
</gene>
<keyword evidence="3" id="KW-0812">Transmembrane</keyword>
<evidence type="ECO:0000259" key="4">
    <source>
        <dbReference type="Pfam" id="PF25917"/>
    </source>
</evidence>
<keyword evidence="3" id="KW-0472">Membrane</keyword>
<protein>
    <submittedName>
        <fullName evidence="6">HlyD family secretion protein</fullName>
    </submittedName>
</protein>
<feature type="compositionally biased region" description="Pro residues" evidence="2">
    <location>
        <begin position="11"/>
        <end position="31"/>
    </location>
</feature>
<evidence type="ECO:0000313" key="6">
    <source>
        <dbReference type="EMBL" id="UFW87192.1"/>
    </source>
</evidence>
<keyword evidence="1" id="KW-0175">Coiled coil</keyword>
<name>A0ABY3QPZ1_9BRAD</name>
<dbReference type="SUPFAM" id="SSF111369">
    <property type="entry name" value="HlyD-like secretion proteins"/>
    <property type="match status" value="2"/>
</dbReference>
<evidence type="ECO:0000256" key="3">
    <source>
        <dbReference type="SAM" id="Phobius"/>
    </source>
</evidence>
<keyword evidence="7" id="KW-1185">Reference proteome</keyword>
<evidence type="ECO:0000259" key="5">
    <source>
        <dbReference type="Pfam" id="PF25963"/>
    </source>
</evidence>
<dbReference type="Gene3D" id="2.40.30.170">
    <property type="match status" value="1"/>
</dbReference>
<sequence>MSQQEQISSPLPSPSPPPPPAAAPAPPPKPTQRPASSLWGRLAIPLFAVIVALAFVALATLRFDEWVGNAVVQTTNDAYVRADLTRLASRVSGEVLTVGVSDFQRVKAGDLLIQIDPADYQAQVAQSEAAVAAAQAVLDNLSNQVELQYATIAQAQAAQLSAEALEVEARQEQDRQKSLTQTEAGTRQRLEQAVAGYAKAQADVRASRAVIAAQQHQLEVLQGTKKQRAADVAAAKATLASAKLKLGYTRITAPFDGVVGERQVQPGDYVNIGTNLINVVPLPKVYVIANYKETQLTHVAPGQPVEITVDGFPREKLRGKVERIAPATGAQVALLPPDNATGNFTKVVQRIPVRIQFDDNQPLLARLVPGMSVVTSIDTKAANGGK</sequence>